<dbReference type="EMBL" id="SRLO01001331">
    <property type="protein sequence ID" value="TNN38852.1"/>
    <property type="molecule type" value="Genomic_DNA"/>
</dbReference>
<dbReference type="GO" id="GO:0006401">
    <property type="term" value="P:RNA catabolic process"/>
    <property type="evidence" value="ECO:0007669"/>
    <property type="project" value="InterPro"/>
</dbReference>
<dbReference type="Pfam" id="PF13432">
    <property type="entry name" value="TPR_16"/>
    <property type="match status" value="1"/>
</dbReference>
<protein>
    <submittedName>
        <fullName evidence="4">Tetratricopeptide repeat protein 37</fullName>
    </submittedName>
</protein>
<evidence type="ECO:0000256" key="2">
    <source>
        <dbReference type="ARBA" id="ARBA00022803"/>
    </source>
</evidence>
<dbReference type="InterPro" id="IPR011990">
    <property type="entry name" value="TPR-like_helical_dom_sf"/>
</dbReference>
<keyword evidence="5" id="KW-1185">Reference proteome</keyword>
<dbReference type="SUPFAM" id="SSF48452">
    <property type="entry name" value="TPR-like"/>
    <property type="match status" value="2"/>
</dbReference>
<evidence type="ECO:0000256" key="3">
    <source>
        <dbReference type="PROSITE-ProRule" id="PRU00339"/>
    </source>
</evidence>
<dbReference type="AlphaFoldDB" id="A0A4Z2FEL1"/>
<dbReference type="GO" id="GO:0055087">
    <property type="term" value="C:Ski complex"/>
    <property type="evidence" value="ECO:0007669"/>
    <property type="project" value="InterPro"/>
</dbReference>
<dbReference type="PROSITE" id="PS50005">
    <property type="entry name" value="TPR"/>
    <property type="match status" value="1"/>
</dbReference>
<proteinExistence type="predicted"/>
<evidence type="ECO:0000313" key="4">
    <source>
        <dbReference type="EMBL" id="TNN38852.1"/>
    </source>
</evidence>
<dbReference type="OrthoDB" id="8911600at2759"/>
<dbReference type="Gene3D" id="1.25.40.10">
    <property type="entry name" value="Tetratricopeptide repeat domain"/>
    <property type="match status" value="2"/>
</dbReference>
<comment type="caution">
    <text evidence="4">The sequence shown here is derived from an EMBL/GenBank/DDBJ whole genome shotgun (WGS) entry which is preliminary data.</text>
</comment>
<reference evidence="4 5" key="1">
    <citation type="submission" date="2019-03" db="EMBL/GenBank/DDBJ databases">
        <title>First draft genome of Liparis tanakae, snailfish: a comprehensive survey of snailfish specific genes.</title>
        <authorList>
            <person name="Kim W."/>
            <person name="Song I."/>
            <person name="Jeong J.-H."/>
            <person name="Kim D."/>
            <person name="Kim S."/>
            <person name="Ryu S."/>
            <person name="Song J.Y."/>
            <person name="Lee S.K."/>
        </authorList>
    </citation>
    <scope>NUCLEOTIDE SEQUENCE [LARGE SCALE GENOMIC DNA]</scope>
    <source>
        <tissue evidence="4">Muscle</tissue>
    </source>
</reference>
<keyword evidence="2 3" id="KW-0802">TPR repeat</keyword>
<dbReference type="PANTHER" id="PTHR15704">
    <property type="entry name" value="SUPERKILLER 3 PROTEIN-RELATED"/>
    <property type="match status" value="1"/>
</dbReference>
<feature type="repeat" description="TPR" evidence="3">
    <location>
        <begin position="17"/>
        <end position="50"/>
    </location>
</feature>
<name>A0A4Z2FEL1_9TELE</name>
<evidence type="ECO:0000256" key="1">
    <source>
        <dbReference type="ARBA" id="ARBA00022737"/>
    </source>
</evidence>
<dbReference type="InterPro" id="IPR039226">
    <property type="entry name" value="Ski3/TTC37"/>
</dbReference>
<dbReference type="PANTHER" id="PTHR15704:SF7">
    <property type="entry name" value="SUPERKILLER COMPLEX PROTEIN 3"/>
    <property type="match status" value="1"/>
</dbReference>
<gene>
    <name evidence="4" type="primary">ttc37</name>
    <name evidence="4" type="ORF">EYF80_050971</name>
</gene>
<evidence type="ECO:0000313" key="5">
    <source>
        <dbReference type="Proteomes" id="UP000314294"/>
    </source>
</evidence>
<dbReference type="InterPro" id="IPR019734">
    <property type="entry name" value="TPR_rpt"/>
</dbReference>
<accession>A0A4Z2FEL1</accession>
<sequence length="306" mass="34140">MCVESLQAALRADPEDWVCWECLGEAYLNRRSFTAALKAFGKAQQLQPSSIYSVYQAAAIKQTLGKFREAVAEYLQITAQQDYVPALKGLMEDCRDKGAIELIQQAIQNLFRAVEKRPDMSCLWKLLGDACTAVCTVTPNSARLLVPAPLAGLDPDTQNHTLNQAQTLKVGERCYARALKLMPEVPSLWNDLGLNYYRQSSLSRFPEDDQTSPSLLLEKAEQCLKKAIMMDSENYSYWNALGGISMSKGLENFALAQHCFIKSIHVEPNALIAERVGSYDTMDLFRHTTELSTHVGHFPKPLGLLS</sequence>
<organism evidence="4 5">
    <name type="scientific">Liparis tanakae</name>
    <name type="common">Tanaka's snailfish</name>
    <dbReference type="NCBI Taxonomy" id="230148"/>
    <lineage>
        <taxon>Eukaryota</taxon>
        <taxon>Metazoa</taxon>
        <taxon>Chordata</taxon>
        <taxon>Craniata</taxon>
        <taxon>Vertebrata</taxon>
        <taxon>Euteleostomi</taxon>
        <taxon>Actinopterygii</taxon>
        <taxon>Neopterygii</taxon>
        <taxon>Teleostei</taxon>
        <taxon>Neoteleostei</taxon>
        <taxon>Acanthomorphata</taxon>
        <taxon>Eupercaria</taxon>
        <taxon>Perciformes</taxon>
        <taxon>Cottioidei</taxon>
        <taxon>Cottales</taxon>
        <taxon>Liparidae</taxon>
        <taxon>Liparis</taxon>
    </lineage>
</organism>
<keyword evidence="1" id="KW-0677">Repeat</keyword>
<dbReference type="Proteomes" id="UP000314294">
    <property type="component" value="Unassembled WGS sequence"/>
</dbReference>